<comment type="subcellular location">
    <subcellularLocation>
        <location evidence="1">Cytoplasm</location>
    </subcellularLocation>
</comment>
<dbReference type="GO" id="GO:0006281">
    <property type="term" value="P:DNA repair"/>
    <property type="evidence" value="ECO:0007669"/>
    <property type="project" value="InterPro"/>
</dbReference>
<proteinExistence type="predicted"/>
<keyword evidence="5" id="KW-0378">Hydrolase</keyword>
<dbReference type="Gene3D" id="3.30.2170.10">
    <property type="entry name" value="archaeoglobus fulgidus dsm 4304 superfamily"/>
    <property type="match status" value="1"/>
</dbReference>
<protein>
    <recommendedName>
        <fullName evidence="9">Endonuclease V</fullName>
    </recommendedName>
</protein>
<dbReference type="PANTHER" id="PTHR28511:SF1">
    <property type="entry name" value="ENDONUCLEASE V"/>
    <property type="match status" value="1"/>
</dbReference>
<evidence type="ECO:0000256" key="5">
    <source>
        <dbReference type="ARBA" id="ARBA00022801"/>
    </source>
</evidence>
<dbReference type="AlphaFoldDB" id="A0AAD3DLP1"/>
<accession>A0AAD3DLP1</accession>
<evidence type="ECO:0000256" key="1">
    <source>
        <dbReference type="ARBA" id="ARBA00004496"/>
    </source>
</evidence>
<dbReference type="GO" id="GO:0005737">
    <property type="term" value="C:cytoplasm"/>
    <property type="evidence" value="ECO:0007669"/>
    <property type="project" value="UniProtKB-SubCell"/>
</dbReference>
<feature type="region of interest" description="Disordered" evidence="6">
    <location>
        <begin position="45"/>
        <end position="70"/>
    </location>
</feature>
<keyword evidence="8" id="KW-1185">Reference proteome</keyword>
<reference evidence="7 8" key="1">
    <citation type="journal article" date="2021" name="Sci. Rep.">
        <title>Genome sequencing of the multicellular alga Astrephomene provides insights into convergent evolution of germ-soma differentiation.</title>
        <authorList>
            <person name="Yamashita S."/>
            <person name="Yamamoto K."/>
            <person name="Matsuzaki R."/>
            <person name="Suzuki S."/>
            <person name="Yamaguchi H."/>
            <person name="Hirooka S."/>
            <person name="Minakuchi Y."/>
            <person name="Miyagishima S."/>
            <person name="Kawachi M."/>
            <person name="Toyoda A."/>
            <person name="Nozaki H."/>
        </authorList>
    </citation>
    <scope>NUCLEOTIDE SEQUENCE [LARGE SCALE GENOMIC DNA]</scope>
    <source>
        <strain evidence="7 8">NIES-4017</strain>
    </source>
</reference>
<keyword evidence="3" id="KW-0540">Nuclease</keyword>
<organism evidence="7 8">
    <name type="scientific">Astrephomene gubernaculifera</name>
    <dbReference type="NCBI Taxonomy" id="47775"/>
    <lineage>
        <taxon>Eukaryota</taxon>
        <taxon>Viridiplantae</taxon>
        <taxon>Chlorophyta</taxon>
        <taxon>core chlorophytes</taxon>
        <taxon>Chlorophyceae</taxon>
        <taxon>CS clade</taxon>
        <taxon>Chlamydomonadales</taxon>
        <taxon>Astrephomenaceae</taxon>
        <taxon>Astrephomene</taxon>
    </lineage>
</organism>
<evidence type="ECO:0000256" key="6">
    <source>
        <dbReference type="SAM" id="MobiDB-lite"/>
    </source>
</evidence>
<feature type="non-terminal residue" evidence="7">
    <location>
        <position position="1"/>
    </location>
</feature>
<dbReference type="EMBL" id="BMAR01000007">
    <property type="protein sequence ID" value="GFR44140.1"/>
    <property type="molecule type" value="Genomic_DNA"/>
</dbReference>
<comment type="caution">
    <text evidence="7">The sequence shown here is derived from an EMBL/GenBank/DDBJ whole genome shotgun (WGS) entry which is preliminary data.</text>
</comment>
<dbReference type="Pfam" id="PF04493">
    <property type="entry name" value="Endonuclease_5"/>
    <property type="match status" value="1"/>
</dbReference>
<dbReference type="Proteomes" id="UP001054857">
    <property type="component" value="Unassembled WGS sequence"/>
</dbReference>
<keyword evidence="2" id="KW-0963">Cytoplasm</keyword>
<dbReference type="GO" id="GO:0016891">
    <property type="term" value="F:RNA endonuclease activity producing 5'-phosphomonoesters, hydrolytic mechanism"/>
    <property type="evidence" value="ECO:0007669"/>
    <property type="project" value="TreeGrafter"/>
</dbReference>
<dbReference type="PANTHER" id="PTHR28511">
    <property type="entry name" value="ENDONUCLEASE V"/>
    <property type="match status" value="1"/>
</dbReference>
<dbReference type="InterPro" id="IPR007581">
    <property type="entry name" value="Endonuclease-V"/>
</dbReference>
<evidence type="ECO:0000313" key="8">
    <source>
        <dbReference type="Proteomes" id="UP001054857"/>
    </source>
</evidence>
<evidence type="ECO:0008006" key="9">
    <source>
        <dbReference type="Google" id="ProtNLM"/>
    </source>
</evidence>
<name>A0AAD3DLP1_9CHLO</name>
<dbReference type="GO" id="GO:0003727">
    <property type="term" value="F:single-stranded RNA binding"/>
    <property type="evidence" value="ECO:0007669"/>
    <property type="project" value="TreeGrafter"/>
</dbReference>
<evidence type="ECO:0000256" key="3">
    <source>
        <dbReference type="ARBA" id="ARBA00022722"/>
    </source>
</evidence>
<sequence>IGVTTGYPTVGVAKSLLAVDGLDRFKVRQELQEAAAACKATAVAPGAPAAGPEATPPTASSAATTPSPAAASPAATTAVVPTGAQMLRKAAAAAAVAPRDIQVPLTGVSGRVWGTALCPGLSKKPLYVSVGHRLSLKTAVELVRRCCLHRVPEPVRQADLRSRQWLRQQGAAAVSPAAAVTSAEPQPGSY</sequence>
<evidence type="ECO:0000313" key="7">
    <source>
        <dbReference type="EMBL" id="GFR44140.1"/>
    </source>
</evidence>
<keyword evidence="4" id="KW-0255">Endonuclease</keyword>
<evidence type="ECO:0000256" key="4">
    <source>
        <dbReference type="ARBA" id="ARBA00022759"/>
    </source>
</evidence>
<dbReference type="GO" id="GO:0005730">
    <property type="term" value="C:nucleolus"/>
    <property type="evidence" value="ECO:0007669"/>
    <property type="project" value="TreeGrafter"/>
</dbReference>
<evidence type="ECO:0000256" key="2">
    <source>
        <dbReference type="ARBA" id="ARBA00022490"/>
    </source>
</evidence>
<gene>
    <name evidence="7" type="ORF">Agub_g5306</name>
</gene>